<accession>A0A0A8Y3J1</accession>
<reference evidence="1" key="2">
    <citation type="journal article" date="2015" name="Data Brief">
        <title>Shoot transcriptome of the giant reed, Arundo donax.</title>
        <authorList>
            <person name="Barrero R.A."/>
            <person name="Guerrero F.D."/>
            <person name="Moolhuijzen P."/>
            <person name="Goolsby J.A."/>
            <person name="Tidwell J."/>
            <person name="Bellgard S.E."/>
            <person name="Bellgard M.I."/>
        </authorList>
    </citation>
    <scope>NUCLEOTIDE SEQUENCE</scope>
    <source>
        <tissue evidence="1">Shoot tissue taken approximately 20 cm above the soil surface</tissue>
    </source>
</reference>
<name>A0A0A8Y3J1_ARUDO</name>
<evidence type="ECO:0000313" key="1">
    <source>
        <dbReference type="EMBL" id="JAD19845.1"/>
    </source>
</evidence>
<proteinExistence type="predicted"/>
<reference evidence="1" key="1">
    <citation type="submission" date="2014-09" db="EMBL/GenBank/DDBJ databases">
        <authorList>
            <person name="Magalhaes I.L.F."/>
            <person name="Oliveira U."/>
            <person name="Santos F.R."/>
            <person name="Vidigal T.H.D.A."/>
            <person name="Brescovit A.D."/>
            <person name="Santos A.J."/>
        </authorList>
    </citation>
    <scope>NUCLEOTIDE SEQUENCE</scope>
    <source>
        <tissue evidence="1">Shoot tissue taken approximately 20 cm above the soil surface</tissue>
    </source>
</reference>
<sequence>MPTESRKKPALSPWPMALSHAAVAPARWWAASPRHGLGGAMDQLLTRSDRFAVSRSRAAAAPWWW</sequence>
<dbReference type="EMBL" id="GBRH01278050">
    <property type="protein sequence ID" value="JAD19845.1"/>
    <property type="molecule type" value="Transcribed_RNA"/>
</dbReference>
<protein>
    <submittedName>
        <fullName evidence="1">Uncharacterized protein</fullName>
    </submittedName>
</protein>
<dbReference type="AlphaFoldDB" id="A0A0A8Y3J1"/>
<organism evidence="1">
    <name type="scientific">Arundo donax</name>
    <name type="common">Giant reed</name>
    <name type="synonym">Donax arundinaceus</name>
    <dbReference type="NCBI Taxonomy" id="35708"/>
    <lineage>
        <taxon>Eukaryota</taxon>
        <taxon>Viridiplantae</taxon>
        <taxon>Streptophyta</taxon>
        <taxon>Embryophyta</taxon>
        <taxon>Tracheophyta</taxon>
        <taxon>Spermatophyta</taxon>
        <taxon>Magnoliopsida</taxon>
        <taxon>Liliopsida</taxon>
        <taxon>Poales</taxon>
        <taxon>Poaceae</taxon>
        <taxon>PACMAD clade</taxon>
        <taxon>Arundinoideae</taxon>
        <taxon>Arundineae</taxon>
        <taxon>Arundo</taxon>
    </lineage>
</organism>